<protein>
    <submittedName>
        <fullName evidence="1">Glucose-fructose oxidoreductase: Oxidoreductase, Gfo/Idh/MocA family</fullName>
    </submittedName>
</protein>
<dbReference type="AlphaFoldDB" id="A0A6P2CW76"/>
<gene>
    <name evidence="1" type="ORF">SOIL9_48570</name>
</gene>
<dbReference type="InterPro" id="IPR006311">
    <property type="entry name" value="TAT_signal"/>
</dbReference>
<evidence type="ECO:0000313" key="1">
    <source>
        <dbReference type="EMBL" id="VTR92857.1"/>
    </source>
</evidence>
<dbReference type="EMBL" id="LR593886">
    <property type="protein sequence ID" value="VTR92857.1"/>
    <property type="molecule type" value="Genomic_DNA"/>
</dbReference>
<dbReference type="Proteomes" id="UP000464178">
    <property type="component" value="Chromosome"/>
</dbReference>
<sequence>MAASTDHTRRTFMAASTGLMGTRLLAGAEGPPLAPPDKQPPDLKLPELVEKTVGFAIVGLGQLALEEIMPAFAQCKLARPNTPYQEWYQGLKLAV</sequence>
<organism evidence="1 2">
    <name type="scientific">Gemmata massiliana</name>
    <dbReference type="NCBI Taxonomy" id="1210884"/>
    <lineage>
        <taxon>Bacteria</taxon>
        <taxon>Pseudomonadati</taxon>
        <taxon>Planctomycetota</taxon>
        <taxon>Planctomycetia</taxon>
        <taxon>Gemmatales</taxon>
        <taxon>Gemmataceae</taxon>
        <taxon>Gemmata</taxon>
    </lineage>
</organism>
<dbReference type="PROSITE" id="PS51318">
    <property type="entry name" value="TAT"/>
    <property type="match status" value="1"/>
</dbReference>
<accession>A0A6P2CW76</accession>
<dbReference type="KEGG" id="gms:SOIL9_48570"/>
<keyword evidence="2" id="KW-1185">Reference proteome</keyword>
<name>A0A6P2CW76_9BACT</name>
<proteinExistence type="predicted"/>
<reference evidence="1 2" key="1">
    <citation type="submission" date="2019-05" db="EMBL/GenBank/DDBJ databases">
        <authorList>
            <consortium name="Science for Life Laboratories"/>
        </authorList>
    </citation>
    <scope>NUCLEOTIDE SEQUENCE [LARGE SCALE GENOMIC DNA]</scope>
    <source>
        <strain evidence="1">Soil9</strain>
    </source>
</reference>
<evidence type="ECO:0000313" key="2">
    <source>
        <dbReference type="Proteomes" id="UP000464178"/>
    </source>
</evidence>